<name>A0A343VR38_9MYCO</name>
<gene>
    <name evidence="2" type="ORF">B5P44_p00067</name>
</gene>
<organism evidence="2">
    <name type="scientific">Mycolicibacterium sp. CBMA 213</name>
    <dbReference type="NCBI Taxonomy" id="1968788"/>
    <lineage>
        <taxon>Bacteria</taxon>
        <taxon>Bacillati</taxon>
        <taxon>Actinomycetota</taxon>
        <taxon>Actinomycetes</taxon>
        <taxon>Mycobacteriales</taxon>
        <taxon>Mycobacteriaceae</taxon>
        <taxon>Mycolicibacterium</taxon>
    </lineage>
</organism>
<dbReference type="RefSeq" id="WP_155921832.1">
    <property type="nucleotide sequence ID" value="NZ_MF600313.1"/>
</dbReference>
<accession>A0A343VR38</accession>
<keyword evidence="1" id="KW-0812">Transmembrane</keyword>
<keyword evidence="1" id="KW-0472">Membrane</keyword>
<keyword evidence="1" id="KW-1133">Transmembrane helix</keyword>
<feature type="transmembrane region" description="Helical" evidence="1">
    <location>
        <begin position="48"/>
        <end position="69"/>
    </location>
</feature>
<evidence type="ECO:0000313" key="2">
    <source>
        <dbReference type="EMBL" id="AVN58362.1"/>
    </source>
</evidence>
<dbReference type="AlphaFoldDB" id="A0A343VR38"/>
<protein>
    <submittedName>
        <fullName evidence="2">Uncharacterized protein</fullName>
    </submittedName>
</protein>
<sequence length="108" mass="11958">MRAFRAFNNVDRVDVEWTKLGLRWRMPSFCALLGALVAGALLAKMTNFWVGGTVALVLAFGVLTAVRWINGVDPDGVFDEVTQIRMFLQTVRRPTINNAGLKDGTHHG</sequence>
<geneLocation type="plasmid" evidence="2">
    <name>pCBMA213_1</name>
</geneLocation>
<proteinExistence type="predicted"/>
<dbReference type="EMBL" id="MF600313">
    <property type="protein sequence ID" value="AVN58362.1"/>
    <property type="molecule type" value="Genomic_DNA"/>
</dbReference>
<keyword evidence="2" id="KW-0614">Plasmid</keyword>
<feature type="transmembrane region" description="Helical" evidence="1">
    <location>
        <begin position="24"/>
        <end position="43"/>
    </location>
</feature>
<reference evidence="2" key="1">
    <citation type="journal article" date="2018" name="Front. Microbiol.">
        <title>Beyond the Limits: tRNA Array Units in Mycobacterium Genomes.</title>
        <authorList>
            <person name="Morgado S.M."/>
            <person name="Vicente A.C."/>
        </authorList>
    </citation>
    <scope>NUCLEOTIDE SEQUENCE</scope>
    <source>
        <strain evidence="2">CBMA 213</strain>
        <plasmid evidence="2">pCBMA213_1</plasmid>
    </source>
</reference>
<evidence type="ECO:0000256" key="1">
    <source>
        <dbReference type="SAM" id="Phobius"/>
    </source>
</evidence>